<feature type="signal peptide" evidence="1">
    <location>
        <begin position="1"/>
        <end position="22"/>
    </location>
</feature>
<accession>A0A9I9E6M8</accession>
<reference evidence="2" key="1">
    <citation type="submission" date="2023-03" db="UniProtKB">
        <authorList>
            <consortium name="EnsemblPlants"/>
        </authorList>
    </citation>
    <scope>IDENTIFICATION</scope>
</reference>
<evidence type="ECO:0000256" key="1">
    <source>
        <dbReference type="SAM" id="SignalP"/>
    </source>
</evidence>
<protein>
    <submittedName>
        <fullName evidence="2">Uncharacterized protein</fullName>
    </submittedName>
</protein>
<feature type="chain" id="PRO_5039946282" evidence="1">
    <location>
        <begin position="23"/>
        <end position="60"/>
    </location>
</feature>
<sequence length="60" mass="6827">MAKPTSFLLQFTLLVCFTAIHGRTEITSFSCDSYVSYFAKSSQFLYFQLEPSTSSLPLQF</sequence>
<evidence type="ECO:0000313" key="2">
    <source>
        <dbReference type="EnsemblPlants" id="MELO3C029532.2.1"/>
    </source>
</evidence>
<keyword evidence="1" id="KW-0732">Signal</keyword>
<dbReference type="EnsemblPlants" id="MELO3C029532.2.1">
    <property type="protein sequence ID" value="MELO3C029532.2.1"/>
    <property type="gene ID" value="MELO3C029532.2"/>
</dbReference>
<name>A0A9I9E6M8_CUCME</name>
<dbReference type="Gramene" id="MELO3C029532.2.1">
    <property type="protein sequence ID" value="MELO3C029532.2.1"/>
    <property type="gene ID" value="MELO3C029532.2"/>
</dbReference>
<organism evidence="2">
    <name type="scientific">Cucumis melo</name>
    <name type="common">Muskmelon</name>
    <dbReference type="NCBI Taxonomy" id="3656"/>
    <lineage>
        <taxon>Eukaryota</taxon>
        <taxon>Viridiplantae</taxon>
        <taxon>Streptophyta</taxon>
        <taxon>Embryophyta</taxon>
        <taxon>Tracheophyta</taxon>
        <taxon>Spermatophyta</taxon>
        <taxon>Magnoliopsida</taxon>
        <taxon>eudicotyledons</taxon>
        <taxon>Gunneridae</taxon>
        <taxon>Pentapetalae</taxon>
        <taxon>rosids</taxon>
        <taxon>fabids</taxon>
        <taxon>Cucurbitales</taxon>
        <taxon>Cucurbitaceae</taxon>
        <taxon>Benincaseae</taxon>
        <taxon>Cucumis</taxon>
    </lineage>
</organism>
<proteinExistence type="predicted"/>
<dbReference type="AlphaFoldDB" id="A0A9I9E6M8"/>